<dbReference type="InterPro" id="IPR006015">
    <property type="entry name" value="Universal_stress_UspA"/>
</dbReference>
<organism evidence="3 4">
    <name type="scientific">Tateyamaria armeniaca</name>
    <dbReference type="NCBI Taxonomy" id="2518930"/>
    <lineage>
        <taxon>Bacteria</taxon>
        <taxon>Pseudomonadati</taxon>
        <taxon>Pseudomonadota</taxon>
        <taxon>Alphaproteobacteria</taxon>
        <taxon>Rhodobacterales</taxon>
        <taxon>Roseobacteraceae</taxon>
        <taxon>Tateyamaria</taxon>
    </lineage>
</organism>
<protein>
    <submittedName>
        <fullName evidence="3">Universal stress protein</fullName>
    </submittedName>
</protein>
<gene>
    <name evidence="3" type="ORF">ACERZ8_20525</name>
</gene>
<keyword evidence="4" id="KW-1185">Reference proteome</keyword>
<accession>A0ABW8V2N3</accession>
<evidence type="ECO:0000313" key="3">
    <source>
        <dbReference type="EMBL" id="MFL4472149.1"/>
    </source>
</evidence>
<dbReference type="EMBL" id="JBHDIY010000002">
    <property type="protein sequence ID" value="MFL4472149.1"/>
    <property type="molecule type" value="Genomic_DNA"/>
</dbReference>
<evidence type="ECO:0000259" key="2">
    <source>
        <dbReference type="Pfam" id="PF00582"/>
    </source>
</evidence>
<dbReference type="InterPro" id="IPR014729">
    <property type="entry name" value="Rossmann-like_a/b/a_fold"/>
</dbReference>
<comment type="similarity">
    <text evidence="1">Belongs to the universal stress protein A family.</text>
</comment>
<comment type="caution">
    <text evidence="3">The sequence shown here is derived from an EMBL/GenBank/DDBJ whole genome shotgun (WGS) entry which is preliminary data.</text>
</comment>
<name>A0ABW8V2N3_9RHOB</name>
<dbReference type="SUPFAM" id="SSF52402">
    <property type="entry name" value="Adenine nucleotide alpha hydrolases-like"/>
    <property type="match status" value="1"/>
</dbReference>
<dbReference type="Gene3D" id="3.40.50.620">
    <property type="entry name" value="HUPs"/>
    <property type="match status" value="1"/>
</dbReference>
<proteinExistence type="inferred from homology"/>
<feature type="domain" description="UspA" evidence="2">
    <location>
        <begin position="1"/>
        <end position="135"/>
    </location>
</feature>
<dbReference type="PRINTS" id="PR01438">
    <property type="entry name" value="UNVRSLSTRESS"/>
</dbReference>
<dbReference type="RefSeq" id="WP_407594042.1">
    <property type="nucleotide sequence ID" value="NZ_JBHDIY010000002.1"/>
</dbReference>
<dbReference type="Pfam" id="PF00582">
    <property type="entry name" value="Usp"/>
    <property type="match status" value="1"/>
</dbReference>
<dbReference type="InterPro" id="IPR006016">
    <property type="entry name" value="UspA"/>
</dbReference>
<dbReference type="PANTHER" id="PTHR46268">
    <property type="entry name" value="STRESS RESPONSE PROTEIN NHAX"/>
    <property type="match status" value="1"/>
</dbReference>
<dbReference type="PANTHER" id="PTHR46268:SF6">
    <property type="entry name" value="UNIVERSAL STRESS PROTEIN UP12"/>
    <property type="match status" value="1"/>
</dbReference>
<evidence type="ECO:0000256" key="1">
    <source>
        <dbReference type="ARBA" id="ARBA00008791"/>
    </source>
</evidence>
<dbReference type="Proteomes" id="UP001627408">
    <property type="component" value="Unassembled WGS sequence"/>
</dbReference>
<dbReference type="CDD" id="cd00293">
    <property type="entry name" value="USP-like"/>
    <property type="match status" value="1"/>
</dbReference>
<reference evidence="3 4" key="1">
    <citation type="submission" date="2024-08" db="EMBL/GenBank/DDBJ databases">
        <title>Tateyamaria sp. nov., isolated from marine algae.</title>
        <authorList>
            <person name="Choi B.J."/>
            <person name="Kim J.M."/>
            <person name="Lee J.K."/>
            <person name="Choi D.G."/>
            <person name="Bayburt H."/>
            <person name="Baek J.H."/>
            <person name="Han D.M."/>
            <person name="Jeon C.O."/>
        </authorList>
    </citation>
    <scope>NUCLEOTIDE SEQUENCE [LARGE SCALE GENOMIC DNA]</scope>
    <source>
        <strain evidence="3 4">KMU-156</strain>
    </source>
</reference>
<evidence type="ECO:0000313" key="4">
    <source>
        <dbReference type="Proteomes" id="UP001627408"/>
    </source>
</evidence>
<sequence>MYSNILIPIAFDAEKDVSGAIEIAKRIAAEGASITFLHVMEQVPIYVTEYIPDNILSETRETARAKLNELVGDIENARVVVIDGPTGRSITNWADETGVDCIVIASHTPVMSDILLGSTAAWVVRHAHCAVHVIR</sequence>